<dbReference type="Proteomes" id="UP000006659">
    <property type="component" value="Chromosome"/>
</dbReference>
<dbReference type="HOGENOM" id="CLU_1793255_0_0_11"/>
<protein>
    <submittedName>
        <fullName evidence="2">Transposase for insertion sequence element</fullName>
    </submittedName>
</protein>
<evidence type="ECO:0000256" key="1">
    <source>
        <dbReference type="SAM" id="MobiDB-lite"/>
    </source>
</evidence>
<dbReference type="STRING" id="858619.CVAR_3076"/>
<reference evidence="2 3" key="1">
    <citation type="journal article" date="2011" name="BMC Genomics">
        <title>Complete genome sequence of Corynebacterium variabile DSM 44702 isolated from the surface of smear-ripened cheeses and insights into cheese ripening and flavor generation.</title>
        <authorList>
            <person name="Schroeder J."/>
            <person name="Maus I."/>
            <person name="Trost E."/>
            <person name="Tauch A."/>
        </authorList>
    </citation>
    <scope>NUCLEOTIDE SEQUENCE [LARGE SCALE GENOMIC DNA]</scope>
    <source>
        <strain evidence="3">DSM 44702 / JCM 12073 / NCIMB 30131</strain>
    </source>
</reference>
<dbReference type="KEGG" id="cva:CVAR_3076"/>
<sequence length="144" mass="14945">MKTTNTIIDVTTDRSVCSNSGTLLIADTANALGVTDVLDEHRAGLTPDTVTHTAGTVMTSLAVALTVGATCLDDLDLLRPLVNTGLTSPIGSVTTAHRRLHQLAESADKVETPHWPQQCAPSAPAPGKDSVTSTPQPVLPGTIR</sequence>
<dbReference type="RefSeq" id="WP_014011311.1">
    <property type="nucleotide sequence ID" value="NC_015859.1"/>
</dbReference>
<organism evidence="2 3">
    <name type="scientific">Corynebacterium variabile (strain DSM 44702 / CIP 107183 / JCM 12073 / NCIMB 30131)</name>
    <name type="common">Corynebacterium mooreparkense</name>
    <dbReference type="NCBI Taxonomy" id="858619"/>
    <lineage>
        <taxon>Bacteria</taxon>
        <taxon>Bacillati</taxon>
        <taxon>Actinomycetota</taxon>
        <taxon>Actinomycetes</taxon>
        <taxon>Mycobacteriales</taxon>
        <taxon>Corynebacteriaceae</taxon>
        <taxon>Corynebacterium</taxon>
    </lineage>
</organism>
<gene>
    <name evidence="2" type="ordered locus">CVAR_3076</name>
</gene>
<evidence type="ECO:0000313" key="2">
    <source>
        <dbReference type="EMBL" id="AEK38178.1"/>
    </source>
</evidence>
<accession>G0HGD9</accession>
<proteinExistence type="predicted"/>
<dbReference type="AlphaFoldDB" id="G0HGD9"/>
<dbReference type="EMBL" id="CP002917">
    <property type="protein sequence ID" value="AEK38178.1"/>
    <property type="molecule type" value="Genomic_DNA"/>
</dbReference>
<evidence type="ECO:0000313" key="3">
    <source>
        <dbReference type="Proteomes" id="UP000006659"/>
    </source>
</evidence>
<feature type="region of interest" description="Disordered" evidence="1">
    <location>
        <begin position="107"/>
        <end position="144"/>
    </location>
</feature>
<name>G0HGD9_CORVD</name>